<dbReference type="GeneID" id="18812084"/>
<protein>
    <submittedName>
        <fullName evidence="1">Uncharacterized protein</fullName>
    </submittedName>
</protein>
<organism>
    <name type="scientific">Serpula lacrymans var. lacrymans (strain S7.9)</name>
    <name type="common">Dry rot fungus</name>
    <dbReference type="NCBI Taxonomy" id="578457"/>
    <lineage>
        <taxon>Eukaryota</taxon>
        <taxon>Fungi</taxon>
        <taxon>Dikarya</taxon>
        <taxon>Basidiomycota</taxon>
        <taxon>Agaricomycotina</taxon>
        <taxon>Agaricomycetes</taxon>
        <taxon>Agaricomycetidae</taxon>
        <taxon>Boletales</taxon>
        <taxon>Coniophorineae</taxon>
        <taxon>Serpulaceae</taxon>
        <taxon>Serpula</taxon>
    </lineage>
</organism>
<proteinExistence type="predicted"/>
<gene>
    <name evidence="1" type="ORF">SERLADRAFT_401114</name>
</gene>
<evidence type="ECO:0000313" key="1">
    <source>
        <dbReference type="EMBL" id="EGO19869.1"/>
    </source>
</evidence>
<accession>F8PAN1</accession>
<dbReference type="EMBL" id="GL945442">
    <property type="protein sequence ID" value="EGO19869.1"/>
    <property type="molecule type" value="Genomic_DNA"/>
</dbReference>
<dbReference type="Proteomes" id="UP000008064">
    <property type="component" value="Unassembled WGS sequence"/>
</dbReference>
<reference evidence="1" key="1">
    <citation type="submission" date="2011-04" db="EMBL/GenBank/DDBJ databases">
        <title>Evolution of plant cell wall degrading machinery underlies the functional diversity of forest fungi.</title>
        <authorList>
            <consortium name="US DOE Joint Genome Institute (JGI-PGF)"/>
            <person name="Eastwood D.C."/>
            <person name="Floudas D."/>
            <person name="Binder M."/>
            <person name="Majcherczyk A."/>
            <person name="Schneider P."/>
            <person name="Aerts A."/>
            <person name="Asiegbu F.O."/>
            <person name="Baker S.E."/>
            <person name="Barry K."/>
            <person name="Bendiksby M."/>
            <person name="Blumentritt M."/>
            <person name="Coutinho P.M."/>
            <person name="Cullen D."/>
            <person name="Cullen D."/>
            <person name="Gathman A."/>
            <person name="Goodell B."/>
            <person name="Henrissat B."/>
            <person name="Ihrmark K."/>
            <person name="Kauserud H."/>
            <person name="Kohler A."/>
            <person name="LaButti K."/>
            <person name="Lapidus A."/>
            <person name="Lavin J.L."/>
            <person name="Lee Y.-H."/>
            <person name="Lindquist E."/>
            <person name="Lilly W."/>
            <person name="Lucas S."/>
            <person name="Morin E."/>
            <person name="Murat C."/>
            <person name="Oguiza J.A."/>
            <person name="Park J."/>
            <person name="Pisabarro A.G."/>
            <person name="Riley R."/>
            <person name="Rosling A."/>
            <person name="Salamov A."/>
            <person name="Schmidt O."/>
            <person name="Schmutz J."/>
            <person name="Skrede I."/>
            <person name="Stenlid J."/>
            <person name="Wiebenga A."/>
            <person name="Xie X."/>
            <person name="Kues U."/>
            <person name="Hibbett D.S."/>
            <person name="Hoffmeister D."/>
            <person name="Hogberg N."/>
            <person name="Martin F."/>
            <person name="Grigoriev I.V."/>
            <person name="Watkinson S.C."/>
        </authorList>
    </citation>
    <scope>NUCLEOTIDE SEQUENCE</scope>
    <source>
        <strain evidence="1">S7.9</strain>
    </source>
</reference>
<sequence>MGLTLGNLLGQAGALRVRVQTTATAVARLSTATTGTKQPTIVLWAVTCTGYFKLKGR</sequence>
<name>F8PAN1_SERL9</name>
<dbReference type="KEGG" id="sla:SERLADRAFT_401114"/>
<dbReference type="HOGENOM" id="CLU_2997902_0_0_1"/>
<dbReference type="AlphaFoldDB" id="F8PAN1"/>
<dbReference type="RefSeq" id="XP_007323304.1">
    <property type="nucleotide sequence ID" value="XM_007323242.1"/>
</dbReference>